<keyword evidence="1" id="KW-0233">DNA recombination</keyword>
<dbReference type="SUPFAM" id="SSF56349">
    <property type="entry name" value="DNA breaking-rejoining enzymes"/>
    <property type="match status" value="1"/>
</dbReference>
<evidence type="ECO:0000313" key="3">
    <source>
        <dbReference type="Proteomes" id="UP001603978"/>
    </source>
</evidence>
<comment type="caution">
    <text evidence="2">The sequence shown here is derived from an EMBL/GenBank/DDBJ whole genome shotgun (WGS) entry which is preliminary data.</text>
</comment>
<evidence type="ECO:0008006" key="4">
    <source>
        <dbReference type="Google" id="ProtNLM"/>
    </source>
</evidence>
<proteinExistence type="predicted"/>
<dbReference type="Proteomes" id="UP001603978">
    <property type="component" value="Unassembled WGS sequence"/>
</dbReference>
<reference evidence="2 3" key="1">
    <citation type="submission" date="2024-10" db="EMBL/GenBank/DDBJ databases">
        <authorList>
            <person name="Topkara A.R."/>
            <person name="Saygin H."/>
        </authorList>
    </citation>
    <scope>NUCLEOTIDE SEQUENCE [LARGE SCALE GENOMIC DNA]</scope>
    <source>
        <strain evidence="2 3">M3C6</strain>
    </source>
</reference>
<dbReference type="InterPro" id="IPR011010">
    <property type="entry name" value="DNA_brk_join_enz"/>
</dbReference>
<accession>A0ABW7AUA4</accession>
<organism evidence="2 3">
    <name type="scientific">Nonomuraea marmarensis</name>
    <dbReference type="NCBI Taxonomy" id="3351344"/>
    <lineage>
        <taxon>Bacteria</taxon>
        <taxon>Bacillati</taxon>
        <taxon>Actinomycetota</taxon>
        <taxon>Actinomycetes</taxon>
        <taxon>Streptosporangiales</taxon>
        <taxon>Streptosporangiaceae</taxon>
        <taxon>Nonomuraea</taxon>
    </lineage>
</organism>
<dbReference type="RefSeq" id="WP_393177367.1">
    <property type="nucleotide sequence ID" value="NZ_JBICRM010000064.1"/>
</dbReference>
<evidence type="ECO:0000313" key="2">
    <source>
        <dbReference type="EMBL" id="MFG1711006.1"/>
    </source>
</evidence>
<dbReference type="InterPro" id="IPR013762">
    <property type="entry name" value="Integrase-like_cat_sf"/>
</dbReference>
<keyword evidence="3" id="KW-1185">Reference proteome</keyword>
<sequence>MTSDLLALVMARWQHAALATWNKHLAALRSFTAHARRQRWLEPDPAQLLERRKTSRRDDRASPAARLDKLFRDDRNGLRERTLRRMLYDTAAHASEVLTLDIEDLDLEFRRARTTSKGGTVEYLYWATATARLLLRLLAGRTSGPLFLADRRSPSGGRRARAMADIDPATSRGRLSYPRACLPGRPGWLSLPHGAAVGDEPGDGAGGGGVVLAAANPALLGSPLLGFGDGVFDTDPL</sequence>
<protein>
    <recommendedName>
        <fullName evidence="4">Phage integrase family protein</fullName>
    </recommendedName>
</protein>
<name>A0ABW7AUA4_9ACTN</name>
<gene>
    <name evidence="2" type="ORF">ACFLIM_48395</name>
</gene>
<dbReference type="Gene3D" id="1.10.443.10">
    <property type="entry name" value="Intergrase catalytic core"/>
    <property type="match status" value="1"/>
</dbReference>
<evidence type="ECO:0000256" key="1">
    <source>
        <dbReference type="ARBA" id="ARBA00023172"/>
    </source>
</evidence>
<dbReference type="EMBL" id="JBICRM010000064">
    <property type="protein sequence ID" value="MFG1711006.1"/>
    <property type="molecule type" value="Genomic_DNA"/>
</dbReference>